<keyword evidence="8 9" id="KW-0472">Membrane</keyword>
<dbReference type="PROSITE" id="PS00211">
    <property type="entry name" value="ABC_TRANSPORTER_1"/>
    <property type="match status" value="1"/>
</dbReference>
<dbReference type="Pfam" id="PF03412">
    <property type="entry name" value="Peptidase_C39"/>
    <property type="match status" value="1"/>
</dbReference>
<gene>
    <name evidence="13" type="ORF">J7E47_15140</name>
</gene>
<sequence>MNYINAVSLHWRRKLPLLLQTEATECGLACLAMILGYHGHNSSLHELRNRFQTSSKGMTLKQIIQIAHRLKLGTRAIRLDIKDLQQLKLPCILHWNFNHFVVLKSVHKTHLALHDPARGSRHISLTESSDFFTGIALELWPEFDFEEKKKKPSISISKMLGKTTGLYRSLLQVLLLAFVLEIFSLASPFLLQWTIDNVLVSEDNELLKTLVLGFGLLMLMQQGVAAIRAWVLIHMNTMISVQWRANVFTHLLRLPIHFFERRHLADVVSRFGAVNHIQQTLTAAFFSSVIDGLMSIATLALMFMYSPALASISLITMALYILGRCIWYAPFRRATEEQIIHAARQESHFLETIRGVRAIKLFRRPDERRSTWLGLLIEQINADIRTQKMQLLYTQLNGLLFGIKNLLTVWFGASMVMSGHFSVGILMAFTAYKTQFVSRVSNLVDHFFELHMLQLHGERLADIALHPPENSHGEVNLAIPHTRSANIEIIDLMYRYSDQEPYIIKKLNLSIAEGESIAITGASGTGKSTLFNLMLGILPPSEGQIKIAGIEVKDMGVNTLRDMIGTVMQDDVLFAGSLAENISFFDQNADMPWIIQCAQMAAIHNSIQSMPMGYSTLVGDMGTVLSGGQKQRVLLARALYKRARILFLDEATSHLDLQCEQLVNDAIRSLKITRVIVAHRPETIASADRVFILDSGKLVPSPIHENVDANK</sequence>
<evidence type="ECO:0000259" key="11">
    <source>
        <dbReference type="PROSITE" id="PS50929"/>
    </source>
</evidence>
<dbReference type="FunFam" id="3.40.50.300:FF:000299">
    <property type="entry name" value="ABC transporter ATP-binding protein/permease"/>
    <property type="match status" value="1"/>
</dbReference>
<dbReference type="GO" id="GO:0005886">
    <property type="term" value="C:plasma membrane"/>
    <property type="evidence" value="ECO:0007669"/>
    <property type="project" value="UniProtKB-SubCell"/>
</dbReference>
<dbReference type="Proteomes" id="UP000692896">
    <property type="component" value="Unassembled WGS sequence"/>
</dbReference>
<evidence type="ECO:0000256" key="9">
    <source>
        <dbReference type="SAM" id="Phobius"/>
    </source>
</evidence>
<dbReference type="AlphaFoldDB" id="A0A944HGT6"/>
<keyword evidence="4 9" id="KW-0812">Transmembrane</keyword>
<dbReference type="InterPro" id="IPR027417">
    <property type="entry name" value="P-loop_NTPase"/>
</dbReference>
<evidence type="ECO:0000313" key="13">
    <source>
        <dbReference type="EMBL" id="MBT2330054.1"/>
    </source>
</evidence>
<evidence type="ECO:0000256" key="5">
    <source>
        <dbReference type="ARBA" id="ARBA00022741"/>
    </source>
</evidence>
<dbReference type="InterPro" id="IPR017871">
    <property type="entry name" value="ABC_transporter-like_CS"/>
</dbReference>
<dbReference type="InterPro" id="IPR011527">
    <property type="entry name" value="ABC1_TM_dom"/>
</dbReference>
<dbReference type="GO" id="GO:0034040">
    <property type="term" value="F:ATPase-coupled lipid transmembrane transporter activity"/>
    <property type="evidence" value="ECO:0007669"/>
    <property type="project" value="TreeGrafter"/>
</dbReference>
<feature type="transmembrane region" description="Helical" evidence="9">
    <location>
        <begin position="169"/>
        <end position="191"/>
    </location>
</feature>
<evidence type="ECO:0000256" key="4">
    <source>
        <dbReference type="ARBA" id="ARBA00022692"/>
    </source>
</evidence>
<comment type="caution">
    <text evidence="13">The sequence shown here is derived from an EMBL/GenBank/DDBJ whole genome shotgun (WGS) entry which is preliminary data.</text>
</comment>
<dbReference type="PANTHER" id="PTHR24221:SF606">
    <property type="entry name" value="COLICIN V SECRETION-PROCESSING ATP-BINDING PROTEIN"/>
    <property type="match status" value="1"/>
</dbReference>
<evidence type="ECO:0000256" key="8">
    <source>
        <dbReference type="ARBA" id="ARBA00023136"/>
    </source>
</evidence>
<dbReference type="EMBL" id="JAGGOB010000031">
    <property type="protein sequence ID" value="MBT2330054.1"/>
    <property type="molecule type" value="Genomic_DNA"/>
</dbReference>
<evidence type="ECO:0000256" key="1">
    <source>
        <dbReference type="ARBA" id="ARBA00004651"/>
    </source>
</evidence>
<feature type="transmembrane region" description="Helical" evidence="9">
    <location>
        <begin position="309"/>
        <end position="329"/>
    </location>
</feature>
<dbReference type="RefSeq" id="WP_214915396.1">
    <property type="nucleotide sequence ID" value="NZ_JAGGNX010000011.1"/>
</dbReference>
<dbReference type="Pfam" id="PF00664">
    <property type="entry name" value="ABC_membrane"/>
    <property type="match status" value="1"/>
</dbReference>
<keyword evidence="3" id="KW-1003">Cell membrane</keyword>
<dbReference type="PROSITE" id="PS50893">
    <property type="entry name" value="ABC_TRANSPORTER_2"/>
    <property type="match status" value="1"/>
</dbReference>
<comment type="subcellular location">
    <subcellularLocation>
        <location evidence="1">Cell membrane</location>
        <topology evidence="1">Multi-pass membrane protein</topology>
    </subcellularLocation>
</comment>
<keyword evidence="6" id="KW-0067">ATP-binding</keyword>
<evidence type="ECO:0000256" key="6">
    <source>
        <dbReference type="ARBA" id="ARBA00022840"/>
    </source>
</evidence>
<dbReference type="GO" id="GO:0016887">
    <property type="term" value="F:ATP hydrolysis activity"/>
    <property type="evidence" value="ECO:0007669"/>
    <property type="project" value="InterPro"/>
</dbReference>
<dbReference type="SUPFAM" id="SSF52540">
    <property type="entry name" value="P-loop containing nucleoside triphosphate hydrolases"/>
    <property type="match status" value="1"/>
</dbReference>
<dbReference type="PANTHER" id="PTHR24221">
    <property type="entry name" value="ATP-BINDING CASSETTE SUB-FAMILY B"/>
    <property type="match status" value="1"/>
</dbReference>
<dbReference type="InterPro" id="IPR039421">
    <property type="entry name" value="Type_1_exporter"/>
</dbReference>
<feature type="domain" description="Peptidase C39" evidence="12">
    <location>
        <begin position="20"/>
        <end position="139"/>
    </location>
</feature>
<feature type="transmembrane region" description="Helical" evidence="9">
    <location>
        <begin position="280"/>
        <end position="303"/>
    </location>
</feature>
<evidence type="ECO:0000256" key="2">
    <source>
        <dbReference type="ARBA" id="ARBA00022448"/>
    </source>
</evidence>
<dbReference type="PROSITE" id="PS50990">
    <property type="entry name" value="PEPTIDASE_C39"/>
    <property type="match status" value="1"/>
</dbReference>
<evidence type="ECO:0000259" key="12">
    <source>
        <dbReference type="PROSITE" id="PS50990"/>
    </source>
</evidence>
<reference evidence="13" key="1">
    <citation type="submission" date="2021-03" db="EMBL/GenBank/DDBJ databases">
        <title>Genomic analysis provides insights into the functional capacity of soil bacteria communities inhabiting an altitudinal gradient in the Atacama Desert.</title>
        <authorList>
            <person name="Gonzalez M."/>
            <person name="Maldonado J."/>
            <person name="Maza F."/>
            <person name="Hodar C."/>
            <person name="Cortes M."/>
            <person name="Palma R."/>
            <person name="Andreani C."/>
            <person name="Gaete A."/>
            <person name="Vasquez-Dean J."/>
            <person name="Acuna V."/>
            <person name="Aguado M."/>
            <person name="Mandakovic D."/>
            <person name="Latorre M."/>
            <person name="Orellana A."/>
            <person name="Gutierrez R."/>
            <person name="Montecino M."/>
            <person name="Allende M."/>
            <person name="Maass A."/>
            <person name="Cambiazo V."/>
        </authorList>
    </citation>
    <scope>NUCLEOTIDE SEQUENCE</scope>
    <source>
        <strain evidence="13">ISL-25</strain>
    </source>
</reference>
<dbReference type="PROSITE" id="PS50929">
    <property type="entry name" value="ABC_TM1F"/>
    <property type="match status" value="1"/>
</dbReference>
<feature type="transmembrane region" description="Helical" evidence="9">
    <location>
        <begin position="409"/>
        <end position="432"/>
    </location>
</feature>
<keyword evidence="2" id="KW-0813">Transport</keyword>
<dbReference type="GO" id="GO:0005524">
    <property type="term" value="F:ATP binding"/>
    <property type="evidence" value="ECO:0007669"/>
    <property type="project" value="UniProtKB-KW"/>
</dbReference>
<feature type="domain" description="ABC transmembrane type-1" evidence="11">
    <location>
        <begin position="173"/>
        <end position="452"/>
    </location>
</feature>
<feature type="transmembrane region" description="Helical" evidence="9">
    <location>
        <begin position="211"/>
        <end position="233"/>
    </location>
</feature>
<evidence type="ECO:0000259" key="10">
    <source>
        <dbReference type="PROSITE" id="PS50893"/>
    </source>
</evidence>
<dbReference type="GO" id="GO:0008234">
    <property type="term" value="F:cysteine-type peptidase activity"/>
    <property type="evidence" value="ECO:0007669"/>
    <property type="project" value="InterPro"/>
</dbReference>
<dbReference type="InterPro" id="IPR003593">
    <property type="entry name" value="AAA+_ATPase"/>
</dbReference>
<evidence type="ECO:0000256" key="7">
    <source>
        <dbReference type="ARBA" id="ARBA00022989"/>
    </source>
</evidence>
<dbReference type="GO" id="GO:0140359">
    <property type="term" value="F:ABC-type transporter activity"/>
    <property type="evidence" value="ECO:0007669"/>
    <property type="project" value="InterPro"/>
</dbReference>
<feature type="domain" description="ABC transporter" evidence="10">
    <location>
        <begin position="487"/>
        <end position="711"/>
    </location>
</feature>
<name>A0A944HGT6_PSEFL</name>
<dbReference type="InterPro" id="IPR003439">
    <property type="entry name" value="ABC_transporter-like_ATP-bd"/>
</dbReference>
<dbReference type="InterPro" id="IPR036640">
    <property type="entry name" value="ABC1_TM_sf"/>
</dbReference>
<dbReference type="CDD" id="cd02419">
    <property type="entry name" value="Peptidase_C39C"/>
    <property type="match status" value="1"/>
</dbReference>
<organism evidence="13 14">
    <name type="scientific">Pseudomonas fluorescens</name>
    <dbReference type="NCBI Taxonomy" id="294"/>
    <lineage>
        <taxon>Bacteria</taxon>
        <taxon>Pseudomonadati</taxon>
        <taxon>Pseudomonadota</taxon>
        <taxon>Gammaproteobacteria</taxon>
        <taxon>Pseudomonadales</taxon>
        <taxon>Pseudomonadaceae</taxon>
        <taxon>Pseudomonas</taxon>
    </lineage>
</organism>
<evidence type="ECO:0000313" key="14">
    <source>
        <dbReference type="Proteomes" id="UP000692896"/>
    </source>
</evidence>
<accession>A0A944HGT6</accession>
<dbReference type="Gene3D" id="3.40.50.300">
    <property type="entry name" value="P-loop containing nucleotide triphosphate hydrolases"/>
    <property type="match status" value="1"/>
</dbReference>
<keyword evidence="7 9" id="KW-1133">Transmembrane helix</keyword>
<evidence type="ECO:0000256" key="3">
    <source>
        <dbReference type="ARBA" id="ARBA00022475"/>
    </source>
</evidence>
<dbReference type="InterPro" id="IPR005074">
    <property type="entry name" value="Peptidase_C39"/>
</dbReference>
<dbReference type="GO" id="GO:0006508">
    <property type="term" value="P:proteolysis"/>
    <property type="evidence" value="ECO:0007669"/>
    <property type="project" value="InterPro"/>
</dbReference>
<keyword evidence="5" id="KW-0547">Nucleotide-binding</keyword>
<protein>
    <submittedName>
        <fullName evidence="13">Peptidase domain-containing ABC transporter</fullName>
    </submittedName>
</protein>
<dbReference type="Gene3D" id="3.90.70.10">
    <property type="entry name" value="Cysteine proteinases"/>
    <property type="match status" value="1"/>
</dbReference>
<dbReference type="InterPro" id="IPR033838">
    <property type="entry name" value="CvaB_peptidase"/>
</dbReference>
<dbReference type="SUPFAM" id="SSF90123">
    <property type="entry name" value="ABC transporter transmembrane region"/>
    <property type="match status" value="1"/>
</dbReference>
<dbReference type="SMART" id="SM00382">
    <property type="entry name" value="AAA"/>
    <property type="match status" value="1"/>
</dbReference>
<proteinExistence type="predicted"/>
<dbReference type="Gene3D" id="1.20.1560.10">
    <property type="entry name" value="ABC transporter type 1, transmembrane domain"/>
    <property type="match status" value="1"/>
</dbReference>
<dbReference type="Pfam" id="PF00005">
    <property type="entry name" value="ABC_tran"/>
    <property type="match status" value="1"/>
</dbReference>
<dbReference type="CDD" id="cd18567">
    <property type="entry name" value="ABC_6TM_CvaB_RaxB_like"/>
    <property type="match status" value="1"/>
</dbReference>